<gene>
    <name evidence="3" type="primary">20209467</name>
    <name evidence="2" type="ORF">HELRODRAFT_184279</name>
</gene>
<dbReference type="PANTHER" id="PTHR20916:SF18">
    <property type="entry name" value="IPT_TIG DOMAIN-CONTAINING PROTEIN"/>
    <property type="match status" value="1"/>
</dbReference>
<dbReference type="Proteomes" id="UP000015101">
    <property type="component" value="Unassembled WGS sequence"/>
</dbReference>
<accession>T1FKW8</accession>
<keyword evidence="4" id="KW-1185">Reference proteome</keyword>
<feature type="region of interest" description="Disordered" evidence="1">
    <location>
        <begin position="130"/>
        <end position="154"/>
    </location>
</feature>
<protein>
    <recommendedName>
        <fullName evidence="5">Ig-like domain-containing protein</fullName>
    </recommendedName>
</protein>
<dbReference type="PANTHER" id="PTHR20916">
    <property type="entry name" value="CYSTEINE AND GLYCINE-RICH PROTEIN 2 BINDING PROTEIN"/>
    <property type="match status" value="1"/>
</dbReference>
<evidence type="ECO:0000313" key="4">
    <source>
        <dbReference type="Proteomes" id="UP000015101"/>
    </source>
</evidence>
<dbReference type="AlphaFoldDB" id="T1FKW8"/>
<feature type="compositionally biased region" description="Low complexity" evidence="1">
    <location>
        <begin position="324"/>
        <end position="342"/>
    </location>
</feature>
<dbReference type="InParanoid" id="T1FKW8"/>
<feature type="compositionally biased region" description="Low complexity" evidence="1">
    <location>
        <begin position="91"/>
        <end position="114"/>
    </location>
</feature>
<dbReference type="GeneID" id="20209467"/>
<dbReference type="HOGENOM" id="CLU_748591_0_0_1"/>
<name>T1FKW8_HELRO</name>
<sequence>MMYFYDDKLFPAKIQQQEIQKFQQQQQQHQQQQHQQQQHQQLHQQQQQQHHQQHLFDDSYSPKLDNLLVKQSINKLKPQQKRQQDVNSHTINNNKNINNNNVNNNNYKNKNINNNNIINNNSKKHRRFNKVTSTVPSTATTTTTTTTTTSFTTTTTTTTTKRHIFRFIENQPGRLGCLAISGYPLQPMKITLGHRDISPLFTQTSPFFLLGGVSGLKKIVYRTQIWTGNLSLSADDDQNRVTCFAAVAGLQVAKIEAVVDVVYKPKITCTPALAHLREKNVYIECRIKSKPHYTSVHWSSTSTSSREIASEIISNNAYTTNFQPSSWSSPSPSSPSSSSSQSSPPPSDETFKLTSGGQKDGLWSVITVRP</sequence>
<dbReference type="KEGG" id="hro:HELRODRAFT_184279"/>
<reference evidence="3" key="3">
    <citation type="submission" date="2015-06" db="UniProtKB">
        <authorList>
            <consortium name="EnsemblMetazoa"/>
        </authorList>
    </citation>
    <scope>IDENTIFICATION</scope>
</reference>
<evidence type="ECO:0008006" key="5">
    <source>
        <dbReference type="Google" id="ProtNLM"/>
    </source>
</evidence>
<feature type="region of interest" description="Disordered" evidence="1">
    <location>
        <begin position="25"/>
        <end position="55"/>
    </location>
</feature>
<organism evidence="3 4">
    <name type="scientific">Helobdella robusta</name>
    <name type="common">Californian leech</name>
    <dbReference type="NCBI Taxonomy" id="6412"/>
    <lineage>
        <taxon>Eukaryota</taxon>
        <taxon>Metazoa</taxon>
        <taxon>Spiralia</taxon>
        <taxon>Lophotrochozoa</taxon>
        <taxon>Annelida</taxon>
        <taxon>Clitellata</taxon>
        <taxon>Hirudinea</taxon>
        <taxon>Rhynchobdellida</taxon>
        <taxon>Glossiphoniidae</taxon>
        <taxon>Helobdella</taxon>
    </lineage>
</organism>
<feature type="region of interest" description="Disordered" evidence="1">
    <location>
        <begin position="75"/>
        <end position="114"/>
    </location>
</feature>
<reference evidence="4" key="1">
    <citation type="submission" date="2012-12" db="EMBL/GenBank/DDBJ databases">
        <authorList>
            <person name="Hellsten U."/>
            <person name="Grimwood J."/>
            <person name="Chapman J.A."/>
            <person name="Shapiro H."/>
            <person name="Aerts A."/>
            <person name="Otillar R.P."/>
            <person name="Terry A.Y."/>
            <person name="Boore J.L."/>
            <person name="Simakov O."/>
            <person name="Marletaz F."/>
            <person name="Cho S.-J."/>
            <person name="Edsinger-Gonzales E."/>
            <person name="Havlak P."/>
            <person name="Kuo D.-H."/>
            <person name="Larsson T."/>
            <person name="Lv J."/>
            <person name="Arendt D."/>
            <person name="Savage R."/>
            <person name="Osoegawa K."/>
            <person name="de Jong P."/>
            <person name="Lindberg D.R."/>
            <person name="Seaver E.C."/>
            <person name="Weisblat D.A."/>
            <person name="Putnam N.H."/>
            <person name="Grigoriev I.V."/>
            <person name="Rokhsar D.S."/>
        </authorList>
    </citation>
    <scope>NUCLEOTIDE SEQUENCE</scope>
</reference>
<reference evidence="2 4" key="2">
    <citation type="journal article" date="2013" name="Nature">
        <title>Insights into bilaterian evolution from three spiralian genomes.</title>
        <authorList>
            <person name="Simakov O."/>
            <person name="Marletaz F."/>
            <person name="Cho S.J."/>
            <person name="Edsinger-Gonzales E."/>
            <person name="Havlak P."/>
            <person name="Hellsten U."/>
            <person name="Kuo D.H."/>
            <person name="Larsson T."/>
            <person name="Lv J."/>
            <person name="Arendt D."/>
            <person name="Savage R."/>
            <person name="Osoegawa K."/>
            <person name="de Jong P."/>
            <person name="Grimwood J."/>
            <person name="Chapman J.A."/>
            <person name="Shapiro H."/>
            <person name="Aerts A."/>
            <person name="Otillar R.P."/>
            <person name="Terry A.Y."/>
            <person name="Boore J.L."/>
            <person name="Grigoriev I.V."/>
            <person name="Lindberg D.R."/>
            <person name="Seaver E.C."/>
            <person name="Weisblat D.A."/>
            <person name="Putnam N.H."/>
            <person name="Rokhsar D.S."/>
        </authorList>
    </citation>
    <scope>NUCLEOTIDE SEQUENCE</scope>
</reference>
<evidence type="ECO:0000256" key="1">
    <source>
        <dbReference type="SAM" id="MobiDB-lite"/>
    </source>
</evidence>
<dbReference type="RefSeq" id="XP_009018397.1">
    <property type="nucleotide sequence ID" value="XM_009020149.1"/>
</dbReference>
<dbReference type="EMBL" id="AMQM01009558">
    <property type="status" value="NOT_ANNOTATED_CDS"/>
    <property type="molecule type" value="Genomic_DNA"/>
</dbReference>
<evidence type="ECO:0000313" key="3">
    <source>
        <dbReference type="EnsemblMetazoa" id="HelroP184279"/>
    </source>
</evidence>
<proteinExistence type="predicted"/>
<feature type="compositionally biased region" description="Low complexity" evidence="1">
    <location>
        <begin position="25"/>
        <end position="50"/>
    </location>
</feature>
<dbReference type="EMBL" id="KB096620">
    <property type="protein sequence ID" value="ESO03505.1"/>
    <property type="molecule type" value="Genomic_DNA"/>
</dbReference>
<evidence type="ECO:0000313" key="2">
    <source>
        <dbReference type="EMBL" id="ESO03505.1"/>
    </source>
</evidence>
<dbReference type="CTD" id="20209467"/>
<feature type="compositionally biased region" description="Low complexity" evidence="1">
    <location>
        <begin position="132"/>
        <end position="154"/>
    </location>
</feature>
<dbReference type="EnsemblMetazoa" id="HelroT184279">
    <property type="protein sequence ID" value="HelroP184279"/>
    <property type="gene ID" value="HelroG184279"/>
</dbReference>
<feature type="region of interest" description="Disordered" evidence="1">
    <location>
        <begin position="323"/>
        <end position="358"/>
    </location>
</feature>